<evidence type="ECO:0008006" key="4">
    <source>
        <dbReference type="Google" id="ProtNLM"/>
    </source>
</evidence>
<sequence length="187" mass="21073">MCGNLQYVCLDGSELDPKHIKSSVFAYNRTDGKSVGQIVIREKGLETDRMPPAEKKADGTDFVQCSGKTPDRQTGLVYTLDGHGHDCKVTSQDRDRDLNKIRMQKCSATNSSYAQEQPKGHEGLGRYMNKILFTIVFLLIFGTIGTFVVRNWNSIDLFDRRKKKKKVSLPAMEDPLMPESQDQALII</sequence>
<protein>
    <recommendedName>
        <fullName evidence="4">Cation-dependent mannose-6-phosphate receptor</fullName>
    </recommendedName>
</protein>
<keyword evidence="1" id="KW-1133">Transmembrane helix</keyword>
<dbReference type="AlphaFoldDB" id="A0ABD2Q573"/>
<accession>A0ABD2Q573</accession>
<reference evidence="2 3" key="1">
    <citation type="submission" date="2024-11" db="EMBL/GenBank/DDBJ databases">
        <title>Adaptive evolution of stress response genes in parasites aligns with host niche diversity.</title>
        <authorList>
            <person name="Hahn C."/>
            <person name="Resl P."/>
        </authorList>
    </citation>
    <scope>NUCLEOTIDE SEQUENCE [LARGE SCALE GENOMIC DNA]</scope>
    <source>
        <strain evidence="2">EGGRZ-B1_66</strain>
        <tissue evidence="2">Body</tissue>
    </source>
</reference>
<keyword evidence="1" id="KW-0812">Transmembrane</keyword>
<proteinExistence type="predicted"/>
<comment type="caution">
    <text evidence="2">The sequence shown here is derived from an EMBL/GenBank/DDBJ whole genome shotgun (WGS) entry which is preliminary data.</text>
</comment>
<organism evidence="2 3">
    <name type="scientific">Cichlidogyrus casuarinus</name>
    <dbReference type="NCBI Taxonomy" id="1844966"/>
    <lineage>
        <taxon>Eukaryota</taxon>
        <taxon>Metazoa</taxon>
        <taxon>Spiralia</taxon>
        <taxon>Lophotrochozoa</taxon>
        <taxon>Platyhelminthes</taxon>
        <taxon>Monogenea</taxon>
        <taxon>Monopisthocotylea</taxon>
        <taxon>Dactylogyridea</taxon>
        <taxon>Ancyrocephalidae</taxon>
        <taxon>Cichlidogyrus</taxon>
    </lineage>
</organism>
<evidence type="ECO:0000313" key="3">
    <source>
        <dbReference type="Proteomes" id="UP001626550"/>
    </source>
</evidence>
<keyword evidence="3" id="KW-1185">Reference proteome</keyword>
<dbReference type="EMBL" id="JBJKFK010000922">
    <property type="protein sequence ID" value="KAL3314724.1"/>
    <property type="molecule type" value="Genomic_DNA"/>
</dbReference>
<evidence type="ECO:0000256" key="1">
    <source>
        <dbReference type="SAM" id="Phobius"/>
    </source>
</evidence>
<keyword evidence="1" id="KW-0472">Membrane</keyword>
<dbReference type="Proteomes" id="UP001626550">
    <property type="component" value="Unassembled WGS sequence"/>
</dbReference>
<feature type="transmembrane region" description="Helical" evidence="1">
    <location>
        <begin position="131"/>
        <end position="149"/>
    </location>
</feature>
<evidence type="ECO:0000313" key="2">
    <source>
        <dbReference type="EMBL" id="KAL3314724.1"/>
    </source>
</evidence>
<name>A0ABD2Q573_9PLAT</name>
<gene>
    <name evidence="2" type="ORF">Ciccas_006653</name>
</gene>